<dbReference type="InParanoid" id="A0A061EK56"/>
<evidence type="ECO:0000313" key="2">
    <source>
        <dbReference type="EMBL" id="EOY02649.1"/>
    </source>
</evidence>
<feature type="chain" id="PRO_5001597300" evidence="1">
    <location>
        <begin position="25"/>
        <end position="113"/>
    </location>
</feature>
<dbReference type="HOGENOM" id="CLU_2138067_0_0_1"/>
<evidence type="ECO:0000313" key="3">
    <source>
        <dbReference type="Proteomes" id="UP000026915"/>
    </source>
</evidence>
<reference evidence="2 3" key="1">
    <citation type="journal article" date="2013" name="Genome Biol.">
        <title>The genome sequence of the most widely cultivated cacao type and its use to identify candidate genes regulating pod color.</title>
        <authorList>
            <person name="Motamayor J.C."/>
            <person name="Mockaitis K."/>
            <person name="Schmutz J."/>
            <person name="Haiminen N."/>
            <person name="Iii D.L."/>
            <person name="Cornejo O."/>
            <person name="Findley S.D."/>
            <person name="Zheng P."/>
            <person name="Utro F."/>
            <person name="Royaert S."/>
            <person name="Saski C."/>
            <person name="Jenkins J."/>
            <person name="Podicheti R."/>
            <person name="Zhao M."/>
            <person name="Scheffler B.E."/>
            <person name="Stack J.C."/>
            <person name="Feltus F.A."/>
            <person name="Mustiga G.M."/>
            <person name="Amores F."/>
            <person name="Phillips W."/>
            <person name="Marelli J.P."/>
            <person name="May G.D."/>
            <person name="Shapiro H."/>
            <person name="Ma J."/>
            <person name="Bustamante C.D."/>
            <person name="Schnell R.J."/>
            <person name="Main D."/>
            <person name="Gilbert D."/>
            <person name="Parida L."/>
            <person name="Kuhn D.N."/>
        </authorList>
    </citation>
    <scope>NUCLEOTIDE SEQUENCE [LARGE SCALE GENOMIC DNA]</scope>
    <source>
        <strain evidence="3">cv. Matina 1-6</strain>
    </source>
</reference>
<evidence type="ECO:0000256" key="1">
    <source>
        <dbReference type="SAM" id="SignalP"/>
    </source>
</evidence>
<dbReference type="AlphaFoldDB" id="A0A061EK56"/>
<dbReference type="Proteomes" id="UP000026915">
    <property type="component" value="Chromosome 4"/>
</dbReference>
<gene>
    <name evidence="2" type="ORF">TCM_017066</name>
</gene>
<feature type="signal peptide" evidence="1">
    <location>
        <begin position="1"/>
        <end position="24"/>
    </location>
</feature>
<keyword evidence="1" id="KW-0732">Signal</keyword>
<organism evidence="2 3">
    <name type="scientific">Theobroma cacao</name>
    <name type="common">Cacao</name>
    <name type="synonym">Cocoa</name>
    <dbReference type="NCBI Taxonomy" id="3641"/>
    <lineage>
        <taxon>Eukaryota</taxon>
        <taxon>Viridiplantae</taxon>
        <taxon>Streptophyta</taxon>
        <taxon>Embryophyta</taxon>
        <taxon>Tracheophyta</taxon>
        <taxon>Spermatophyta</taxon>
        <taxon>Magnoliopsida</taxon>
        <taxon>eudicotyledons</taxon>
        <taxon>Gunneridae</taxon>
        <taxon>Pentapetalae</taxon>
        <taxon>rosids</taxon>
        <taxon>malvids</taxon>
        <taxon>Malvales</taxon>
        <taxon>Malvaceae</taxon>
        <taxon>Byttnerioideae</taxon>
        <taxon>Theobroma</taxon>
    </lineage>
</organism>
<proteinExistence type="predicted"/>
<name>A0A061EK56_THECC</name>
<accession>A0A061EK56</accession>
<dbReference type="Gramene" id="EOY02649">
    <property type="protein sequence ID" value="EOY02649"/>
    <property type="gene ID" value="TCM_017066"/>
</dbReference>
<protein>
    <submittedName>
        <fullName evidence="2">Uncharacterized protein</fullName>
    </submittedName>
</protein>
<keyword evidence="3" id="KW-1185">Reference proteome</keyword>
<sequence length="113" mass="12452">MVKLSTVTWIFVIISGIRTNVVHASNRLSVPMEAQGLEPPKSITITGDVATMTVTQLVAIVTSRDNHQYASIAAKKRHKLRASDCNFKDDESLSYESIINENSDLDVGILHEV</sequence>
<dbReference type="EMBL" id="CM001882">
    <property type="protein sequence ID" value="EOY02649.1"/>
    <property type="molecule type" value="Genomic_DNA"/>
</dbReference>